<dbReference type="InterPro" id="IPR011330">
    <property type="entry name" value="Glyco_hydro/deAcase_b/a-brl"/>
</dbReference>
<dbReference type="CDD" id="cd10917">
    <property type="entry name" value="CE4_NodB_like_6s_7s"/>
    <property type="match status" value="1"/>
</dbReference>
<dbReference type="RefSeq" id="WP_093716720.1">
    <property type="nucleotide sequence ID" value="NZ_FONG01000022.1"/>
</dbReference>
<evidence type="ECO:0000259" key="3">
    <source>
        <dbReference type="PROSITE" id="PS51677"/>
    </source>
</evidence>
<feature type="signal peptide" evidence="2">
    <location>
        <begin position="1"/>
        <end position="34"/>
    </location>
</feature>
<dbReference type="PANTHER" id="PTHR10587">
    <property type="entry name" value="GLYCOSYL TRANSFERASE-RELATED"/>
    <property type="match status" value="1"/>
</dbReference>
<sequence length="342" mass="34746">MEYKTGRSGFPGRTAVRRTAAAVATAALAGAALAACGGGAGHGAAAAGADDGRGGTRAPSAGASTPGIPSQRTAPPDGGDGNGNGGTATSPDRDAPTGGTGPDRTGSGPSGTVPSQTVPGGSTVPGTTPPTTDGTAPSGTRPAESIQHSLEDGGKSVALTFDDGPDPRWTPQVLALLARHHAKATFCEIGPSAAAHPGLVRRITAEGHRLCDHSVHHDERQSGKSLAYNTHEIADAQRDIAKAAGPGAKLWYYRAPGGDFTPPIRRIAADHGLRPLGWTVDSRDWERPGTAKVLATIGRELRPGSIVLMHDGGGDRRQTVAALAKLLDTLDAQGWTYSFPAR</sequence>
<evidence type="ECO:0000313" key="5">
    <source>
        <dbReference type="Proteomes" id="UP000199323"/>
    </source>
</evidence>
<keyword evidence="2" id="KW-0732">Signal</keyword>
<feature type="region of interest" description="Disordered" evidence="1">
    <location>
        <begin position="36"/>
        <end position="146"/>
    </location>
</feature>
<feature type="domain" description="NodB homology" evidence="3">
    <location>
        <begin position="155"/>
        <end position="338"/>
    </location>
</feature>
<dbReference type="STRING" id="380248.SAMN05216251_122119"/>
<protein>
    <submittedName>
        <fullName evidence="4">Peptidoglycan/xylan/chitin deacetylase, PgdA/CDA1 family</fullName>
    </submittedName>
</protein>
<organism evidence="4 5">
    <name type="scientific">Actinacidiphila alni</name>
    <dbReference type="NCBI Taxonomy" id="380248"/>
    <lineage>
        <taxon>Bacteria</taxon>
        <taxon>Bacillati</taxon>
        <taxon>Actinomycetota</taxon>
        <taxon>Actinomycetes</taxon>
        <taxon>Kitasatosporales</taxon>
        <taxon>Streptomycetaceae</taxon>
        <taxon>Actinacidiphila</taxon>
    </lineage>
</organism>
<dbReference type="GO" id="GO:0005975">
    <property type="term" value="P:carbohydrate metabolic process"/>
    <property type="evidence" value="ECO:0007669"/>
    <property type="project" value="InterPro"/>
</dbReference>
<dbReference type="EMBL" id="FONG01000022">
    <property type="protein sequence ID" value="SFF64503.1"/>
    <property type="molecule type" value="Genomic_DNA"/>
</dbReference>
<dbReference type="PANTHER" id="PTHR10587:SF137">
    <property type="entry name" value="4-DEOXY-4-FORMAMIDO-L-ARABINOSE-PHOSPHOUNDECAPRENOL DEFORMYLASE ARND-RELATED"/>
    <property type="match status" value="1"/>
</dbReference>
<dbReference type="Gene3D" id="3.20.20.370">
    <property type="entry name" value="Glycoside hydrolase/deacetylase"/>
    <property type="match status" value="1"/>
</dbReference>
<dbReference type="PROSITE" id="PS51677">
    <property type="entry name" value="NODB"/>
    <property type="match status" value="1"/>
</dbReference>
<proteinExistence type="predicted"/>
<evidence type="ECO:0000256" key="2">
    <source>
        <dbReference type="SAM" id="SignalP"/>
    </source>
</evidence>
<reference evidence="5" key="1">
    <citation type="submission" date="2016-10" db="EMBL/GenBank/DDBJ databases">
        <authorList>
            <person name="Varghese N."/>
            <person name="Submissions S."/>
        </authorList>
    </citation>
    <scope>NUCLEOTIDE SEQUENCE [LARGE SCALE GENOMIC DNA]</scope>
    <source>
        <strain evidence="5">CGMCC 4.3510</strain>
    </source>
</reference>
<evidence type="ECO:0000256" key="1">
    <source>
        <dbReference type="SAM" id="MobiDB-lite"/>
    </source>
</evidence>
<dbReference type="AlphaFoldDB" id="A0A1I2KDF3"/>
<dbReference type="InterPro" id="IPR002509">
    <property type="entry name" value="NODB_dom"/>
</dbReference>
<accession>A0A1I2KDF3</accession>
<dbReference type="OrthoDB" id="9763050at2"/>
<dbReference type="InterPro" id="IPR050248">
    <property type="entry name" value="Polysacc_deacetylase_ArnD"/>
</dbReference>
<gene>
    <name evidence="4" type="ORF">SAMN05216251_122119</name>
</gene>
<feature type="compositionally biased region" description="Low complexity" evidence="1">
    <location>
        <begin position="117"/>
        <end position="140"/>
    </location>
</feature>
<dbReference type="SUPFAM" id="SSF88713">
    <property type="entry name" value="Glycoside hydrolase/deacetylase"/>
    <property type="match status" value="1"/>
</dbReference>
<dbReference type="Proteomes" id="UP000199323">
    <property type="component" value="Unassembled WGS sequence"/>
</dbReference>
<keyword evidence="5" id="KW-1185">Reference proteome</keyword>
<dbReference type="GO" id="GO:0016810">
    <property type="term" value="F:hydrolase activity, acting on carbon-nitrogen (but not peptide) bonds"/>
    <property type="evidence" value="ECO:0007669"/>
    <property type="project" value="InterPro"/>
</dbReference>
<dbReference type="Pfam" id="PF01522">
    <property type="entry name" value="Polysacc_deac_1"/>
    <property type="match status" value="1"/>
</dbReference>
<name>A0A1I2KDF3_9ACTN</name>
<evidence type="ECO:0000313" key="4">
    <source>
        <dbReference type="EMBL" id="SFF64503.1"/>
    </source>
</evidence>
<feature type="chain" id="PRO_5011618184" evidence="2">
    <location>
        <begin position="35"/>
        <end position="342"/>
    </location>
</feature>